<comment type="caution">
    <text evidence="3">The sequence shown here is derived from an EMBL/GenBank/DDBJ whole genome shotgun (WGS) entry which is preliminary data.</text>
</comment>
<dbReference type="EMBL" id="JABBFV010000007">
    <property type="protein sequence ID" value="NML10725.1"/>
    <property type="molecule type" value="Genomic_DNA"/>
</dbReference>
<evidence type="ECO:0000256" key="1">
    <source>
        <dbReference type="SAM" id="Phobius"/>
    </source>
</evidence>
<dbReference type="Proteomes" id="UP000519023">
    <property type="component" value="Unassembled WGS sequence"/>
</dbReference>
<dbReference type="RefSeq" id="WP_169573263.1">
    <property type="nucleotide sequence ID" value="NZ_JABBFV010000007.1"/>
</dbReference>
<proteinExistence type="predicted"/>
<feature type="transmembrane region" description="Helical" evidence="1">
    <location>
        <begin position="12"/>
        <end position="28"/>
    </location>
</feature>
<keyword evidence="1" id="KW-0472">Membrane</keyword>
<accession>A0A7X9WVM2</accession>
<feature type="transmembrane region" description="Helical" evidence="1">
    <location>
        <begin position="61"/>
        <end position="82"/>
    </location>
</feature>
<organism evidence="3 4">
    <name type="scientific">Sphingobium psychrophilum</name>
    <dbReference type="NCBI Taxonomy" id="2728834"/>
    <lineage>
        <taxon>Bacteria</taxon>
        <taxon>Pseudomonadati</taxon>
        <taxon>Pseudomonadota</taxon>
        <taxon>Alphaproteobacteria</taxon>
        <taxon>Sphingomonadales</taxon>
        <taxon>Sphingomonadaceae</taxon>
        <taxon>Sphingobium</taxon>
    </lineage>
</organism>
<reference evidence="3 4" key="1">
    <citation type="submission" date="2020-04" db="EMBL/GenBank/DDBJ databases">
        <title>Sphingobium sp. AR-3-1 isolated from Arctic soil.</title>
        <authorList>
            <person name="Dahal R.H."/>
            <person name="Chaudhary D.K."/>
        </authorList>
    </citation>
    <scope>NUCLEOTIDE SEQUENCE [LARGE SCALE GENOMIC DNA]</scope>
    <source>
        <strain evidence="3 4">AR-3-1</strain>
    </source>
</reference>
<feature type="transmembrane region" description="Helical" evidence="1">
    <location>
        <begin position="35"/>
        <end position="55"/>
    </location>
</feature>
<protein>
    <recommendedName>
        <fullName evidence="2">CBU-0592-like domain-containing protein</fullName>
    </recommendedName>
</protein>
<evidence type="ECO:0000259" key="2">
    <source>
        <dbReference type="Pfam" id="PF26604"/>
    </source>
</evidence>
<name>A0A7X9WVM2_9SPHN</name>
<evidence type="ECO:0000313" key="3">
    <source>
        <dbReference type="EMBL" id="NML10725.1"/>
    </source>
</evidence>
<evidence type="ECO:0000313" key="4">
    <source>
        <dbReference type="Proteomes" id="UP000519023"/>
    </source>
</evidence>
<dbReference type="Pfam" id="PF26604">
    <property type="entry name" value="CBU_0592"/>
    <property type="match status" value="1"/>
</dbReference>
<keyword evidence="1" id="KW-0812">Transmembrane</keyword>
<gene>
    <name evidence="3" type="ORF">HHL08_11305</name>
</gene>
<dbReference type="AlphaFoldDB" id="A0A7X9WVM2"/>
<keyword evidence="4" id="KW-1185">Reference proteome</keyword>
<sequence>MTFDAFDWDWANVVGLIGSALMVVAYAYSNMARTLNFVIFNLMNLAGALLLIWSLTVHFNLASMALEVVWAAIALLGLGNALRKKKP</sequence>
<feature type="domain" description="CBU-0592-like" evidence="2">
    <location>
        <begin position="12"/>
        <end position="84"/>
    </location>
</feature>
<keyword evidence="1" id="KW-1133">Transmembrane helix</keyword>
<dbReference type="NCBIfam" id="NF047864">
    <property type="entry name" value="CBU_0592_membra"/>
    <property type="match status" value="1"/>
</dbReference>
<dbReference type="InterPro" id="IPR058058">
    <property type="entry name" value="CBU_0592-like"/>
</dbReference>